<dbReference type="PANTHER" id="PTHR43102">
    <property type="entry name" value="SLR1143 PROTEIN"/>
    <property type="match status" value="1"/>
</dbReference>
<dbReference type="InterPro" id="IPR002549">
    <property type="entry name" value="AI-2E-like"/>
</dbReference>
<evidence type="ECO:0000256" key="4">
    <source>
        <dbReference type="ARBA" id="ARBA00022989"/>
    </source>
</evidence>
<comment type="caution">
    <text evidence="9">The sequence shown here is derived from an EMBL/GenBank/DDBJ whole genome shotgun (WGS) entry which is preliminary data.</text>
</comment>
<dbReference type="Pfam" id="PF01594">
    <property type="entry name" value="AI-2E_transport"/>
    <property type="match status" value="1"/>
</dbReference>
<reference evidence="9 10" key="1">
    <citation type="submission" date="2024-03" db="EMBL/GenBank/DDBJ databases">
        <title>Novel species of the genus Variovorax.</title>
        <authorList>
            <person name="Liu Q."/>
            <person name="Xin Y.-H."/>
        </authorList>
    </citation>
    <scope>NUCLEOTIDE SEQUENCE [LARGE SCALE GENOMIC DNA]</scope>
    <source>
        <strain evidence="9 10">KACC 18900</strain>
    </source>
</reference>
<keyword evidence="3 7" id="KW-0812">Transmembrane</keyword>
<name>A0ABU8WNQ4_9BURK</name>
<dbReference type="Pfam" id="PF01590">
    <property type="entry name" value="GAF"/>
    <property type="match status" value="1"/>
</dbReference>
<keyword evidence="5 7" id="KW-0472">Membrane</keyword>
<proteinExistence type="inferred from homology"/>
<dbReference type="InterPro" id="IPR003018">
    <property type="entry name" value="GAF"/>
</dbReference>
<evidence type="ECO:0000256" key="2">
    <source>
        <dbReference type="ARBA" id="ARBA00009773"/>
    </source>
</evidence>
<sequence length="819" mass="87328">MGNHKVVDSPVPPRSASVAPLFALLPELRLLVGLATFGLIITALYFGRDILIPLALAFLLGFVLDPLVMRLKRWGLPRAPAVILVVVLALAMIGLAGMFLGNQVSTLSAQLPTYQSNIRAKLQTLRADASKPGMFDGVIKTFDTLKKEVDQAPAAGPPEPSAGRANVASPQRVQVEPKPPSAFQQAIEWLEAASGPLAKAGIVLVFVVLVLLDRLDLRDRLLRLWGGSMHRSTDAMDEAGERISKYLTMQLVVNMSYGVPMAAGLWFIGVPGAILWGALAAVMRFVPYLGPMISAVFPLALAFAVDPGWSMVLWTIGLIAALEMLSNNVVEPWLYGASTGLSAMSLMVAATFWTALWGPLGLIMSTPLTVCLLVIGRHLPRLKFLDVLLGSQPALDTPSRIYQRLLAGDVDEAIELASRQTEDGNVADFYNESALPVLRMASNDHSVAATAEHRHRVVVGMDALIEDLVDQHPATGVQTDPSVVCIGGKWEVDTLAGKMLAHAVSLQGQSAGHRPAATVSADYIAALDLAAAKVVCLSYFSPEPQEAAGRFCRRLRRRWPDVKIVLALWNAPPELVTEEACQALGAHAVVTSVSEAMIRIADLAGIRLDQGFMLAPIPKADAVRLQALHDSGALDVRAEAIFESAAKHAADIFDVPMAMVSLIDKDEQKVRGAFGELPPSPGPAPARVGTEAMNVPRTLSMCGHVVANAQTMVVPDITRDLRFAGNPALQSMGLRFYAGAPLRDGAGHVIGTLCLLDVEARSLNQREVTLLESMADDAMQALREAMIEWGDVAPMPGPATEAPSAIVGQPVGGLALAGE</sequence>
<comment type="similarity">
    <text evidence="2">Belongs to the autoinducer-2 exporter (AI-2E) (TC 2.A.86) family.</text>
</comment>
<keyword evidence="10" id="KW-1185">Reference proteome</keyword>
<evidence type="ECO:0000259" key="8">
    <source>
        <dbReference type="SMART" id="SM00065"/>
    </source>
</evidence>
<evidence type="ECO:0000256" key="1">
    <source>
        <dbReference type="ARBA" id="ARBA00004141"/>
    </source>
</evidence>
<dbReference type="InterPro" id="IPR029016">
    <property type="entry name" value="GAF-like_dom_sf"/>
</dbReference>
<keyword evidence="4 7" id="KW-1133">Transmembrane helix</keyword>
<dbReference type="SUPFAM" id="SSF55781">
    <property type="entry name" value="GAF domain-like"/>
    <property type="match status" value="1"/>
</dbReference>
<feature type="region of interest" description="Disordered" evidence="6">
    <location>
        <begin position="150"/>
        <end position="173"/>
    </location>
</feature>
<evidence type="ECO:0000256" key="3">
    <source>
        <dbReference type="ARBA" id="ARBA00022692"/>
    </source>
</evidence>
<feature type="transmembrane region" description="Helical" evidence="7">
    <location>
        <begin position="81"/>
        <end position="101"/>
    </location>
</feature>
<dbReference type="Proteomes" id="UP001385892">
    <property type="component" value="Unassembled WGS sequence"/>
</dbReference>
<evidence type="ECO:0000256" key="6">
    <source>
        <dbReference type="SAM" id="MobiDB-lite"/>
    </source>
</evidence>
<dbReference type="RefSeq" id="WP_340344298.1">
    <property type="nucleotide sequence ID" value="NZ_JBBKZT010000009.1"/>
</dbReference>
<organism evidence="9 10">
    <name type="scientific">Variovorax rhizosphaerae</name>
    <dbReference type="NCBI Taxonomy" id="1836200"/>
    <lineage>
        <taxon>Bacteria</taxon>
        <taxon>Pseudomonadati</taxon>
        <taxon>Pseudomonadota</taxon>
        <taxon>Betaproteobacteria</taxon>
        <taxon>Burkholderiales</taxon>
        <taxon>Comamonadaceae</taxon>
        <taxon>Variovorax</taxon>
    </lineage>
</organism>
<protein>
    <submittedName>
        <fullName evidence="9">AI-2E family transporter</fullName>
    </submittedName>
</protein>
<evidence type="ECO:0000256" key="5">
    <source>
        <dbReference type="ARBA" id="ARBA00023136"/>
    </source>
</evidence>
<feature type="transmembrane region" description="Helical" evidence="7">
    <location>
        <begin position="21"/>
        <end position="44"/>
    </location>
</feature>
<gene>
    <name evidence="9" type="ORF">WKW82_21135</name>
</gene>
<comment type="subcellular location">
    <subcellularLocation>
        <location evidence="1">Membrane</location>
        <topology evidence="1">Multi-pass membrane protein</topology>
    </subcellularLocation>
</comment>
<feature type="domain" description="GAF" evidence="8">
    <location>
        <begin position="637"/>
        <end position="792"/>
    </location>
</feature>
<dbReference type="PANTHER" id="PTHR43102:SF2">
    <property type="entry name" value="GAF DOMAIN-CONTAINING PROTEIN"/>
    <property type="match status" value="1"/>
</dbReference>
<accession>A0ABU8WNQ4</accession>
<evidence type="ECO:0000313" key="10">
    <source>
        <dbReference type="Proteomes" id="UP001385892"/>
    </source>
</evidence>
<dbReference type="SMART" id="SM00065">
    <property type="entry name" value="GAF"/>
    <property type="match status" value="1"/>
</dbReference>
<feature type="transmembrane region" description="Helical" evidence="7">
    <location>
        <begin position="50"/>
        <end position="69"/>
    </location>
</feature>
<dbReference type="EMBL" id="JBBKZT010000009">
    <property type="protein sequence ID" value="MEJ8849175.1"/>
    <property type="molecule type" value="Genomic_DNA"/>
</dbReference>
<feature type="transmembrane region" description="Helical" evidence="7">
    <location>
        <begin position="251"/>
        <end position="279"/>
    </location>
</feature>
<evidence type="ECO:0000313" key="9">
    <source>
        <dbReference type="EMBL" id="MEJ8849175.1"/>
    </source>
</evidence>
<dbReference type="Gene3D" id="3.30.450.40">
    <property type="match status" value="1"/>
</dbReference>
<evidence type="ECO:0000256" key="7">
    <source>
        <dbReference type="SAM" id="Phobius"/>
    </source>
</evidence>